<reference evidence="2" key="1">
    <citation type="journal article" date="2014" name="Front. Microbiol.">
        <title>High frequency of phylogenetically diverse reductive dehalogenase-homologous genes in deep subseafloor sedimentary metagenomes.</title>
        <authorList>
            <person name="Kawai M."/>
            <person name="Futagami T."/>
            <person name="Toyoda A."/>
            <person name="Takaki Y."/>
            <person name="Nishi S."/>
            <person name="Hori S."/>
            <person name="Arai W."/>
            <person name="Tsubouchi T."/>
            <person name="Morono Y."/>
            <person name="Uchiyama I."/>
            <person name="Ito T."/>
            <person name="Fujiyama A."/>
            <person name="Inagaki F."/>
            <person name="Takami H."/>
        </authorList>
    </citation>
    <scope>NUCLEOTIDE SEQUENCE</scope>
    <source>
        <strain evidence="2">Expedition CK06-06</strain>
    </source>
</reference>
<proteinExistence type="predicted"/>
<feature type="transmembrane region" description="Helical" evidence="1">
    <location>
        <begin position="24"/>
        <end position="42"/>
    </location>
</feature>
<evidence type="ECO:0000313" key="2">
    <source>
        <dbReference type="EMBL" id="GAH67959.1"/>
    </source>
</evidence>
<accession>X1IPE0</accession>
<feature type="non-terminal residue" evidence="2">
    <location>
        <position position="1"/>
    </location>
</feature>
<keyword evidence="1" id="KW-0812">Transmembrane</keyword>
<dbReference type="EMBL" id="BARU01032168">
    <property type="protein sequence ID" value="GAH67959.1"/>
    <property type="molecule type" value="Genomic_DNA"/>
</dbReference>
<dbReference type="AlphaFoldDB" id="X1IPE0"/>
<keyword evidence="1" id="KW-1133">Transmembrane helix</keyword>
<protein>
    <submittedName>
        <fullName evidence="2">Uncharacterized protein</fullName>
    </submittedName>
</protein>
<keyword evidence="1" id="KW-0472">Membrane</keyword>
<organism evidence="2">
    <name type="scientific">marine sediment metagenome</name>
    <dbReference type="NCBI Taxonomy" id="412755"/>
    <lineage>
        <taxon>unclassified sequences</taxon>
        <taxon>metagenomes</taxon>
        <taxon>ecological metagenomes</taxon>
    </lineage>
</organism>
<comment type="caution">
    <text evidence="2">The sequence shown here is derived from an EMBL/GenBank/DDBJ whole genome shotgun (WGS) entry which is preliminary data.</text>
</comment>
<name>X1IPE0_9ZZZZ</name>
<evidence type="ECO:0000256" key="1">
    <source>
        <dbReference type="SAM" id="Phobius"/>
    </source>
</evidence>
<sequence>ELLDVHHAFGLYIDARSDMMLKRVLWLVTRIGTWLPLILAIVPSL</sequence>
<gene>
    <name evidence="2" type="ORF">S03H2_50764</name>
</gene>